<dbReference type="Proteomes" id="UP001361239">
    <property type="component" value="Unassembled WGS sequence"/>
</dbReference>
<gene>
    <name evidence="4" type="ORF">WG901_07160</name>
</gene>
<comment type="caution">
    <text evidence="4">The sequence shown here is derived from an EMBL/GenBank/DDBJ whole genome shotgun (WGS) entry which is preliminary data.</text>
</comment>
<dbReference type="PANTHER" id="PTHR44591">
    <property type="entry name" value="STRESS RESPONSE REGULATOR PROTEIN 1"/>
    <property type="match status" value="1"/>
</dbReference>
<dbReference type="SMART" id="SM00448">
    <property type="entry name" value="REC"/>
    <property type="match status" value="1"/>
</dbReference>
<feature type="domain" description="Response regulatory" evidence="3">
    <location>
        <begin position="5"/>
        <end position="124"/>
    </location>
</feature>
<proteinExistence type="predicted"/>
<feature type="modified residue" description="4-aspartylphosphate" evidence="2">
    <location>
        <position position="57"/>
    </location>
</feature>
<accession>A0ABU8RTJ1</accession>
<dbReference type="SUPFAM" id="SSF52172">
    <property type="entry name" value="CheY-like"/>
    <property type="match status" value="1"/>
</dbReference>
<dbReference type="PROSITE" id="PS50110">
    <property type="entry name" value="RESPONSE_REGULATORY"/>
    <property type="match status" value="1"/>
</dbReference>
<evidence type="ECO:0000313" key="4">
    <source>
        <dbReference type="EMBL" id="MEJ5976406.1"/>
    </source>
</evidence>
<dbReference type="InterPro" id="IPR050595">
    <property type="entry name" value="Bact_response_regulator"/>
</dbReference>
<sequence>MSVIRVLLVEDEQGIQFIVKLSLERTQRFDVTSFDCGATALEDLSNCPGQYDLALVDFRLPAMHGVDFIRKARTTRGYENLPAIIISAALMDPELKALEKTELLGVISKPFSFRALPERVMELYAGRQEQTLPNDRGF</sequence>
<dbReference type="Pfam" id="PF00072">
    <property type="entry name" value="Response_reg"/>
    <property type="match status" value="1"/>
</dbReference>
<dbReference type="InterPro" id="IPR011006">
    <property type="entry name" value="CheY-like_superfamily"/>
</dbReference>
<evidence type="ECO:0000313" key="5">
    <source>
        <dbReference type="Proteomes" id="UP001361239"/>
    </source>
</evidence>
<protein>
    <submittedName>
        <fullName evidence="4">Response regulator</fullName>
    </submittedName>
</protein>
<dbReference type="RefSeq" id="WP_339586318.1">
    <property type="nucleotide sequence ID" value="NZ_JBBHJZ010000001.1"/>
</dbReference>
<organism evidence="4 5">
    <name type="scientific">Novosphingobium anseongense</name>
    <dbReference type="NCBI Taxonomy" id="3133436"/>
    <lineage>
        <taxon>Bacteria</taxon>
        <taxon>Pseudomonadati</taxon>
        <taxon>Pseudomonadota</taxon>
        <taxon>Alphaproteobacteria</taxon>
        <taxon>Sphingomonadales</taxon>
        <taxon>Sphingomonadaceae</taxon>
        <taxon>Novosphingobium</taxon>
    </lineage>
</organism>
<evidence type="ECO:0000256" key="1">
    <source>
        <dbReference type="ARBA" id="ARBA00022553"/>
    </source>
</evidence>
<dbReference type="EMBL" id="JBBHJZ010000001">
    <property type="protein sequence ID" value="MEJ5976406.1"/>
    <property type="molecule type" value="Genomic_DNA"/>
</dbReference>
<name>A0ABU8RTJ1_9SPHN</name>
<evidence type="ECO:0000259" key="3">
    <source>
        <dbReference type="PROSITE" id="PS50110"/>
    </source>
</evidence>
<dbReference type="Gene3D" id="3.40.50.2300">
    <property type="match status" value="1"/>
</dbReference>
<evidence type="ECO:0000256" key="2">
    <source>
        <dbReference type="PROSITE-ProRule" id="PRU00169"/>
    </source>
</evidence>
<dbReference type="InterPro" id="IPR001789">
    <property type="entry name" value="Sig_transdc_resp-reg_receiver"/>
</dbReference>
<reference evidence="4 5" key="1">
    <citation type="submission" date="2024-03" db="EMBL/GenBank/DDBJ databases">
        <authorList>
            <person name="Jo J.-H."/>
        </authorList>
    </citation>
    <scope>NUCLEOTIDE SEQUENCE [LARGE SCALE GENOMIC DNA]</scope>
    <source>
        <strain evidence="4 5">PS1R-30</strain>
    </source>
</reference>
<dbReference type="PANTHER" id="PTHR44591:SF21">
    <property type="entry name" value="TWO-COMPONENT RESPONSE REGULATOR"/>
    <property type="match status" value="1"/>
</dbReference>
<keyword evidence="5" id="KW-1185">Reference proteome</keyword>
<keyword evidence="1 2" id="KW-0597">Phosphoprotein</keyword>